<proteinExistence type="predicted"/>
<feature type="compositionally biased region" description="Basic and acidic residues" evidence="1">
    <location>
        <begin position="54"/>
        <end position="67"/>
    </location>
</feature>
<sequence length="67" mass="7478">MQANALKILEAKLGEVDDVEIEEDGDDEDDEDEEDGEAKERGEVAENDSSLEVEEIRLHLCDGSTRE</sequence>
<gene>
    <name evidence="2" type="ORF">PXEA_LOCUS15669</name>
</gene>
<evidence type="ECO:0000313" key="2">
    <source>
        <dbReference type="EMBL" id="VEL22229.1"/>
    </source>
</evidence>
<evidence type="ECO:0000313" key="3">
    <source>
        <dbReference type="Proteomes" id="UP000784294"/>
    </source>
</evidence>
<feature type="region of interest" description="Disordered" evidence="1">
    <location>
        <begin position="14"/>
        <end position="67"/>
    </location>
</feature>
<comment type="caution">
    <text evidence="2">The sequence shown here is derived from an EMBL/GenBank/DDBJ whole genome shotgun (WGS) entry which is preliminary data.</text>
</comment>
<dbReference type="EMBL" id="CAAALY010055333">
    <property type="protein sequence ID" value="VEL22229.1"/>
    <property type="molecule type" value="Genomic_DNA"/>
</dbReference>
<dbReference type="AlphaFoldDB" id="A0A3S5AQ09"/>
<accession>A0A3S5AQ09</accession>
<dbReference type="Proteomes" id="UP000784294">
    <property type="component" value="Unassembled WGS sequence"/>
</dbReference>
<keyword evidence="3" id="KW-1185">Reference proteome</keyword>
<organism evidence="2 3">
    <name type="scientific">Protopolystoma xenopodis</name>
    <dbReference type="NCBI Taxonomy" id="117903"/>
    <lineage>
        <taxon>Eukaryota</taxon>
        <taxon>Metazoa</taxon>
        <taxon>Spiralia</taxon>
        <taxon>Lophotrochozoa</taxon>
        <taxon>Platyhelminthes</taxon>
        <taxon>Monogenea</taxon>
        <taxon>Polyopisthocotylea</taxon>
        <taxon>Polystomatidea</taxon>
        <taxon>Polystomatidae</taxon>
        <taxon>Protopolystoma</taxon>
    </lineage>
</organism>
<protein>
    <submittedName>
        <fullName evidence="2">Uncharacterized protein</fullName>
    </submittedName>
</protein>
<feature type="compositionally biased region" description="Acidic residues" evidence="1">
    <location>
        <begin position="16"/>
        <end position="37"/>
    </location>
</feature>
<evidence type="ECO:0000256" key="1">
    <source>
        <dbReference type="SAM" id="MobiDB-lite"/>
    </source>
</evidence>
<name>A0A3S5AQ09_9PLAT</name>
<reference evidence="2" key="1">
    <citation type="submission" date="2018-11" db="EMBL/GenBank/DDBJ databases">
        <authorList>
            <consortium name="Pathogen Informatics"/>
        </authorList>
    </citation>
    <scope>NUCLEOTIDE SEQUENCE</scope>
</reference>